<evidence type="ECO:0000256" key="6">
    <source>
        <dbReference type="ARBA" id="ARBA00022729"/>
    </source>
</evidence>
<comment type="catalytic activity">
    <reaction evidence="10">
        <text>Release of a C-terminal amino acid with broad specificity.</text>
        <dbReference type="EC" id="3.4.16.5"/>
    </reaction>
</comment>
<keyword evidence="5 11" id="KW-0645">Protease</keyword>
<evidence type="ECO:0000256" key="2">
    <source>
        <dbReference type="ARBA" id="ARBA00009431"/>
    </source>
</evidence>
<dbReference type="GO" id="GO:0031638">
    <property type="term" value="P:zymogen activation"/>
    <property type="evidence" value="ECO:0007669"/>
    <property type="project" value="UniProtKB-ARBA"/>
</dbReference>
<dbReference type="Pfam" id="PF00450">
    <property type="entry name" value="Peptidase_S10"/>
    <property type="match status" value="1"/>
</dbReference>
<sequence>MVSIKFLLSLYGWLSVTLAISLNAVVDSLFSNSFDGNNNIEDHETANYNTQFSVFSSNIDDAYSLRIKPLDPKSLGVDTVKQWSGYLDYQDSKHFFYWFFESRNDPENDPVILWLNGGPGCSSFVGLFFELGPSSIGADLKPIYNPYSWNSNASVIFLDQPVGVGFSYGDSKVSTTDDAAKDVYIFLDLFFERFPHLRNNDFHISGESYAGHYLPKIAHEIAVVHAEDSSFNLSSVLIGNGFTDPLTQYQYYEPMACGEGGYPAVLEPEDCLDMNRNLPLCLSLVDRCYKSHSVFSCVLADRYCEQQITGVYEKSGRNPYDIRSKCEAEDDSGACYQEEIYISDYLNQEEVQRALGTDVSSFQGCSSDVGIGFAFTGDGPSPFHQYVAELLDQDINVLIYAGDKDYICNWLGNLAWTEKLEWRYNEEYKKQVLRTWKSEETDETIGETKSYGPLTYLRIYDAGHMVPHDQPENSLQMVNSWIQNIAKRSRI</sequence>
<evidence type="ECO:0000256" key="9">
    <source>
        <dbReference type="ARBA" id="ARBA00023180"/>
    </source>
</evidence>
<dbReference type="OMA" id="HEIAINH"/>
<evidence type="ECO:0000256" key="7">
    <source>
        <dbReference type="ARBA" id="ARBA00022801"/>
    </source>
</evidence>
<keyword evidence="4 11" id="KW-0121">Carboxypeptidase</keyword>
<dbReference type="ESTHER" id="klula-q6cmt5">
    <property type="family name" value="Carboxypeptidase_S10"/>
</dbReference>
<dbReference type="SUPFAM" id="SSF53474">
    <property type="entry name" value="alpha/beta-Hydrolases"/>
    <property type="match status" value="1"/>
</dbReference>
<accession>Q6CMT5</accession>
<dbReference type="KEGG" id="kla:KLLA0_E17821g"/>
<evidence type="ECO:0000256" key="11">
    <source>
        <dbReference type="RuleBase" id="RU361156"/>
    </source>
</evidence>
<dbReference type="GO" id="GO:0006995">
    <property type="term" value="P:cellular response to nitrogen starvation"/>
    <property type="evidence" value="ECO:0007669"/>
    <property type="project" value="UniProtKB-ARBA"/>
</dbReference>
<dbReference type="eggNOG" id="KOG1282">
    <property type="taxonomic scope" value="Eukaryota"/>
</dbReference>
<dbReference type="MEROPS" id="S10.A49"/>
<keyword evidence="9" id="KW-0325">Glycoprotein</keyword>
<dbReference type="PROSITE" id="PS00560">
    <property type="entry name" value="CARBOXYPEPT_SER_HIS"/>
    <property type="match status" value="1"/>
</dbReference>
<dbReference type="FunCoup" id="Q6CMT5">
    <property type="interactions" value="811"/>
</dbReference>
<gene>
    <name evidence="12" type="ORF">KLLA0_E17821g</name>
</gene>
<evidence type="ECO:0000256" key="1">
    <source>
        <dbReference type="ARBA" id="ARBA00004410"/>
    </source>
</evidence>
<evidence type="ECO:0000313" key="13">
    <source>
        <dbReference type="Proteomes" id="UP000000598"/>
    </source>
</evidence>
<dbReference type="PROSITE" id="PS00131">
    <property type="entry name" value="CARBOXYPEPT_SER_SER"/>
    <property type="match status" value="1"/>
</dbReference>
<feature type="signal peptide" evidence="11">
    <location>
        <begin position="1"/>
        <end position="19"/>
    </location>
</feature>
<dbReference type="PaxDb" id="284590-Q6CMT5"/>
<evidence type="ECO:0000256" key="5">
    <source>
        <dbReference type="ARBA" id="ARBA00022670"/>
    </source>
</evidence>
<dbReference type="RefSeq" id="XP_454754.1">
    <property type="nucleotide sequence ID" value="XM_454754.1"/>
</dbReference>
<dbReference type="InterPro" id="IPR033124">
    <property type="entry name" value="Ser_caboxypep_his_AS"/>
</dbReference>
<protein>
    <recommendedName>
        <fullName evidence="11">Carboxypeptidase</fullName>
        <ecNumber evidence="11">3.4.16.-</ecNumber>
    </recommendedName>
</protein>
<dbReference type="GO" id="GO:0000328">
    <property type="term" value="C:fungal-type vacuole lumen"/>
    <property type="evidence" value="ECO:0007669"/>
    <property type="project" value="UniProtKB-ARBA"/>
</dbReference>
<dbReference type="AlphaFoldDB" id="Q6CMT5"/>
<dbReference type="InterPro" id="IPR018202">
    <property type="entry name" value="Ser_caboxypep_ser_AS"/>
</dbReference>
<dbReference type="FunFam" id="1.10.287.410:FF:000001">
    <property type="entry name" value="Carboxypeptidase Y"/>
    <property type="match status" value="1"/>
</dbReference>
<dbReference type="Proteomes" id="UP000000598">
    <property type="component" value="Chromosome E"/>
</dbReference>
<feature type="chain" id="PRO_5005144004" description="Carboxypeptidase" evidence="11">
    <location>
        <begin position="20"/>
        <end position="491"/>
    </location>
</feature>
<evidence type="ECO:0000313" key="12">
    <source>
        <dbReference type="EMBL" id="CAG99841.1"/>
    </source>
</evidence>
<keyword evidence="8" id="KW-1015">Disulfide bond</keyword>
<evidence type="ECO:0000256" key="10">
    <source>
        <dbReference type="ARBA" id="ARBA00052076"/>
    </source>
</evidence>
<dbReference type="Gene3D" id="1.10.287.410">
    <property type="match status" value="1"/>
</dbReference>
<dbReference type="GO" id="GO:0046938">
    <property type="term" value="P:phytochelatin biosynthetic process"/>
    <property type="evidence" value="ECO:0007669"/>
    <property type="project" value="UniProtKB-ARBA"/>
</dbReference>
<dbReference type="PANTHER" id="PTHR11802:SF51">
    <property type="entry name" value="VACUOLAR SERINE-TYPE CARBOXYPEPTIDASE ATG42"/>
    <property type="match status" value="1"/>
</dbReference>
<evidence type="ECO:0000256" key="4">
    <source>
        <dbReference type="ARBA" id="ARBA00022645"/>
    </source>
</evidence>
<dbReference type="EMBL" id="CR382125">
    <property type="protein sequence ID" value="CAG99841.1"/>
    <property type="molecule type" value="Genomic_DNA"/>
</dbReference>
<name>Q6CMT5_KLULA</name>
<dbReference type="GeneID" id="2893920"/>
<evidence type="ECO:0000256" key="8">
    <source>
        <dbReference type="ARBA" id="ARBA00023157"/>
    </source>
</evidence>
<dbReference type="InterPro" id="IPR029058">
    <property type="entry name" value="AB_hydrolase_fold"/>
</dbReference>
<keyword evidence="6 11" id="KW-0732">Signal</keyword>
<evidence type="ECO:0000256" key="3">
    <source>
        <dbReference type="ARBA" id="ARBA00022554"/>
    </source>
</evidence>
<organism evidence="12 13">
    <name type="scientific">Kluyveromyces lactis (strain ATCC 8585 / CBS 2359 / DSM 70799 / NBRC 1267 / NRRL Y-1140 / WM37)</name>
    <name type="common">Yeast</name>
    <name type="synonym">Candida sphaerica</name>
    <dbReference type="NCBI Taxonomy" id="284590"/>
    <lineage>
        <taxon>Eukaryota</taxon>
        <taxon>Fungi</taxon>
        <taxon>Dikarya</taxon>
        <taxon>Ascomycota</taxon>
        <taxon>Saccharomycotina</taxon>
        <taxon>Saccharomycetes</taxon>
        <taxon>Saccharomycetales</taxon>
        <taxon>Saccharomycetaceae</taxon>
        <taxon>Kluyveromyces</taxon>
    </lineage>
</organism>
<proteinExistence type="inferred from homology"/>
<dbReference type="PANTHER" id="PTHR11802">
    <property type="entry name" value="SERINE PROTEASE FAMILY S10 SERINE CARBOXYPEPTIDASE"/>
    <property type="match status" value="1"/>
</dbReference>
<dbReference type="Gene3D" id="3.40.50.1820">
    <property type="entry name" value="alpha/beta hydrolase"/>
    <property type="match status" value="1"/>
</dbReference>
<reference evidence="12 13" key="1">
    <citation type="journal article" date="2004" name="Nature">
        <title>Genome evolution in yeasts.</title>
        <authorList>
            <consortium name="Genolevures"/>
            <person name="Dujon B."/>
            <person name="Sherman D."/>
            <person name="Fischer G."/>
            <person name="Durrens P."/>
            <person name="Casaregola S."/>
            <person name="Lafontaine I."/>
            <person name="de Montigny J."/>
            <person name="Marck C."/>
            <person name="Neuveglise C."/>
            <person name="Talla E."/>
            <person name="Goffard N."/>
            <person name="Frangeul L."/>
            <person name="Aigle M."/>
            <person name="Anthouard V."/>
            <person name="Babour A."/>
            <person name="Barbe V."/>
            <person name="Barnay S."/>
            <person name="Blanchin S."/>
            <person name="Beckerich J.M."/>
            <person name="Beyne E."/>
            <person name="Bleykasten C."/>
            <person name="Boisrame A."/>
            <person name="Boyer J."/>
            <person name="Cattolico L."/>
            <person name="Confanioleri F."/>
            <person name="de Daruvar A."/>
            <person name="Despons L."/>
            <person name="Fabre E."/>
            <person name="Fairhead C."/>
            <person name="Ferry-Dumazet H."/>
            <person name="Groppi A."/>
            <person name="Hantraye F."/>
            <person name="Hennequin C."/>
            <person name="Jauniaux N."/>
            <person name="Joyet P."/>
            <person name="Kachouri R."/>
            <person name="Kerrest A."/>
            <person name="Koszul R."/>
            <person name="Lemaire M."/>
            <person name="Lesur I."/>
            <person name="Ma L."/>
            <person name="Muller H."/>
            <person name="Nicaud J.M."/>
            <person name="Nikolski M."/>
            <person name="Oztas S."/>
            <person name="Ozier-Kalogeropoulos O."/>
            <person name="Pellenz S."/>
            <person name="Potier S."/>
            <person name="Richard G.F."/>
            <person name="Straub M.L."/>
            <person name="Suleau A."/>
            <person name="Swennene D."/>
            <person name="Tekaia F."/>
            <person name="Wesolowski-Louvel M."/>
            <person name="Westhof E."/>
            <person name="Wirth B."/>
            <person name="Zeniou-Meyer M."/>
            <person name="Zivanovic I."/>
            <person name="Bolotin-Fukuhara M."/>
            <person name="Thierry A."/>
            <person name="Bouchier C."/>
            <person name="Caudron B."/>
            <person name="Scarpelli C."/>
            <person name="Gaillardin C."/>
            <person name="Weissenbach J."/>
            <person name="Wincker P."/>
            <person name="Souciet J.L."/>
        </authorList>
    </citation>
    <scope>NUCLEOTIDE SEQUENCE [LARGE SCALE GENOMIC DNA]</scope>
    <source>
        <strain evidence="13">ATCC 8585 / CBS 2359 / DSM 70799 / NBRC 1267 / NRRL Y-1140 / WM37</strain>
    </source>
</reference>
<keyword evidence="7 11" id="KW-0378">Hydrolase</keyword>
<dbReference type="HOGENOM" id="CLU_008523_10_4_1"/>
<keyword evidence="3" id="KW-0926">Vacuole</keyword>
<dbReference type="STRING" id="284590.Q6CMT5"/>
<dbReference type="InterPro" id="IPR001563">
    <property type="entry name" value="Peptidase_S10"/>
</dbReference>
<dbReference type="PRINTS" id="PR00724">
    <property type="entry name" value="CRBOXYPTASEC"/>
</dbReference>
<comment type="subcellular location">
    <subcellularLocation>
        <location evidence="1">Vacuole lumen</location>
    </subcellularLocation>
</comment>
<comment type="similarity">
    <text evidence="2 11">Belongs to the peptidase S10 family.</text>
</comment>
<dbReference type="EC" id="3.4.16.-" evidence="11"/>
<dbReference type="InParanoid" id="Q6CMT5"/>
<keyword evidence="13" id="KW-1185">Reference proteome</keyword>
<dbReference type="GO" id="GO:0004185">
    <property type="term" value="F:serine-type carboxypeptidase activity"/>
    <property type="evidence" value="ECO:0007669"/>
    <property type="project" value="UniProtKB-UniRule"/>
</dbReference>